<evidence type="ECO:0008006" key="3">
    <source>
        <dbReference type="Google" id="ProtNLM"/>
    </source>
</evidence>
<reference evidence="1 2" key="1">
    <citation type="submission" date="2020-07" db="EMBL/GenBank/DDBJ databases">
        <title>Genomic Encyclopedia of Type Strains, Phase IV (KMG-IV): sequencing the most valuable type-strain genomes for metagenomic binning, comparative biology and taxonomic classification.</title>
        <authorList>
            <person name="Goeker M."/>
        </authorList>
    </citation>
    <scope>NUCLEOTIDE SEQUENCE [LARGE SCALE GENOMIC DNA]</scope>
    <source>
        <strain evidence="1 2">DSM 17721</strain>
    </source>
</reference>
<name>A0A7W0C8U3_9BACT</name>
<comment type="caution">
    <text evidence="1">The sequence shown here is derived from an EMBL/GenBank/DDBJ whole genome shotgun (WGS) entry which is preliminary data.</text>
</comment>
<evidence type="ECO:0000313" key="2">
    <source>
        <dbReference type="Proteomes" id="UP000525298"/>
    </source>
</evidence>
<dbReference type="SUPFAM" id="SSF48452">
    <property type="entry name" value="TPR-like"/>
    <property type="match status" value="3"/>
</dbReference>
<dbReference type="InterPro" id="IPR011990">
    <property type="entry name" value="TPR-like_helical_dom_sf"/>
</dbReference>
<protein>
    <recommendedName>
        <fullName evidence="3">Tetratricopeptide repeat protein</fullName>
    </recommendedName>
</protein>
<keyword evidence="2" id="KW-1185">Reference proteome</keyword>
<dbReference type="RefSeq" id="WP_181550940.1">
    <property type="nucleotide sequence ID" value="NZ_JACDUS010000003.1"/>
</dbReference>
<sequence>MNEISRAAGIACILIFLSTGLCLAGSANLLGMSSGRQENVNQVDLVFDRIPEIHVSRSGQRVRVQMENTRVSDSVHKIAGKDLAPPLVRVKLNSEGAKTIVDFYFRQIPRSVDITRDKGSARLTLNIFWDRKQAGSRPAIQDQRVGRLQPIRHGAAARQMISSDYTGRWTDFFARFEWPPQWDLPVKFSLPRFPGPLVNENRAFLPDALVELLNGGMWQAVENKTAELLTGDIGGRQADLYQLVLAESLIRQNRNQKALSVLENMEPGAERPQIRAWQIYFQVRAIAGTGEYYQAARIAETQRKRVLQETSAAGWFAILEAETDMAMGEPEQALAGLARDLGYSGAAGGIALLRKGDARYDIGDMEAASDFYDKAVFDLRLVQQYPGSLARYTSLLYRNQKYETAYRHWFLLSEILAKRSPPHKPLADYWAAMALFHSGEPDRARLMLWEIEEKAGDSEAALRARLKLMDLDVMEKPDPDFNALLPRYDSIIEAGDKRQIREEAFFKQILACHLGGNELAAVRQLGRFFDDYWAGELLAEAQALFVEIFPDAIGAMLKQEAYFEALTLVSKHRDLLAQAPITYGFLYDLAESYTRSGLLDQAATTYRYLMDFEKDEKKQARIFLPLIRICDQQGNHGQVMRYAPDYVNRFPDGSDRREVFYYYVRALAKTGQSREAARMLRENKRPVHEKIDLLAGELFFEQKQYRLAACYLGRASAMAGQSGLPATDLKRAEALFYCNKWRQAASVYQSLLDEDGYRGQAAFRLIRTYLNMGSRNKALNLYRQMSEMEIEASWLALSAQEIEIENPMN</sequence>
<accession>A0A7W0C8U3</accession>
<dbReference type="AlphaFoldDB" id="A0A7W0C8U3"/>
<gene>
    <name evidence="1" type="ORF">HNR65_001619</name>
</gene>
<dbReference type="EMBL" id="JACDUS010000003">
    <property type="protein sequence ID" value="MBA2881293.1"/>
    <property type="molecule type" value="Genomic_DNA"/>
</dbReference>
<evidence type="ECO:0000313" key="1">
    <source>
        <dbReference type="EMBL" id="MBA2881293.1"/>
    </source>
</evidence>
<organism evidence="1 2">
    <name type="scientific">Desulfosalsimonas propionicica</name>
    <dbReference type="NCBI Taxonomy" id="332175"/>
    <lineage>
        <taxon>Bacteria</taxon>
        <taxon>Pseudomonadati</taxon>
        <taxon>Thermodesulfobacteriota</taxon>
        <taxon>Desulfobacteria</taxon>
        <taxon>Desulfobacterales</taxon>
        <taxon>Desulfosalsimonadaceae</taxon>
        <taxon>Desulfosalsimonas</taxon>
    </lineage>
</organism>
<dbReference type="Proteomes" id="UP000525298">
    <property type="component" value="Unassembled WGS sequence"/>
</dbReference>
<dbReference type="Gene3D" id="1.25.40.10">
    <property type="entry name" value="Tetratricopeptide repeat domain"/>
    <property type="match status" value="3"/>
</dbReference>
<proteinExistence type="predicted"/>